<dbReference type="Pfam" id="PF01823">
    <property type="entry name" value="MACPF"/>
    <property type="match status" value="1"/>
</dbReference>
<proteinExistence type="predicted"/>
<accession>A0ABD0JB58</accession>
<dbReference type="InterPro" id="IPR039707">
    <property type="entry name" value="MPEG1"/>
</dbReference>
<reference evidence="4 5" key="1">
    <citation type="journal article" date="2023" name="Sci. Data">
        <title>Genome assembly of the Korean intertidal mud-creeper Batillaria attramentaria.</title>
        <authorList>
            <person name="Patra A.K."/>
            <person name="Ho P.T."/>
            <person name="Jun S."/>
            <person name="Lee S.J."/>
            <person name="Kim Y."/>
            <person name="Won Y.J."/>
        </authorList>
    </citation>
    <scope>NUCLEOTIDE SEQUENCE [LARGE SCALE GENOMIC DNA]</scope>
    <source>
        <strain evidence="4">Wonlab-2016</strain>
    </source>
</reference>
<dbReference type="AlphaFoldDB" id="A0ABD0JB58"/>
<dbReference type="GO" id="GO:0045087">
    <property type="term" value="P:innate immune response"/>
    <property type="evidence" value="ECO:0007669"/>
    <property type="project" value="UniProtKB-KW"/>
</dbReference>
<dbReference type="CDD" id="cd22579">
    <property type="entry name" value="MPEG1_P2"/>
    <property type="match status" value="1"/>
</dbReference>
<evidence type="ECO:0000313" key="5">
    <source>
        <dbReference type="Proteomes" id="UP001519460"/>
    </source>
</evidence>
<keyword evidence="5" id="KW-1185">Reference proteome</keyword>
<evidence type="ECO:0000256" key="1">
    <source>
        <dbReference type="SAM" id="MobiDB-lite"/>
    </source>
</evidence>
<protein>
    <recommendedName>
        <fullName evidence="3">MACPF domain-containing protein</fullName>
    </recommendedName>
</protein>
<evidence type="ECO:0000313" key="4">
    <source>
        <dbReference type="EMBL" id="KAK7468052.1"/>
    </source>
</evidence>
<gene>
    <name evidence="4" type="ORF">BaRGS_00036703</name>
</gene>
<dbReference type="PANTHER" id="PTHR31463:SF1">
    <property type="entry name" value="MACROPHAGE-EXPRESSED GENE 1 PROTEIN"/>
    <property type="match status" value="1"/>
</dbReference>
<dbReference type="GO" id="GO:0002250">
    <property type="term" value="P:adaptive immune response"/>
    <property type="evidence" value="ECO:0007669"/>
    <property type="project" value="UniProtKB-KW"/>
</dbReference>
<dbReference type="Proteomes" id="UP001519460">
    <property type="component" value="Unassembled WGS sequence"/>
</dbReference>
<evidence type="ECO:0000256" key="2">
    <source>
        <dbReference type="SAM" id="Phobius"/>
    </source>
</evidence>
<evidence type="ECO:0000259" key="3">
    <source>
        <dbReference type="PROSITE" id="PS51412"/>
    </source>
</evidence>
<feature type="transmembrane region" description="Helical" evidence="2">
    <location>
        <begin position="5"/>
        <end position="24"/>
    </location>
</feature>
<dbReference type="PANTHER" id="PTHR31463">
    <property type="entry name" value="MACROPHAGE-EXPRESSED GENE 1 PROTEIN"/>
    <property type="match status" value="1"/>
</dbReference>
<keyword evidence="2" id="KW-0472">Membrane</keyword>
<keyword evidence="2" id="KW-1133">Transmembrane helix</keyword>
<dbReference type="EMBL" id="JACVVK020000524">
    <property type="protein sequence ID" value="KAK7468052.1"/>
    <property type="molecule type" value="Genomic_DNA"/>
</dbReference>
<feature type="region of interest" description="Disordered" evidence="1">
    <location>
        <begin position="615"/>
        <end position="643"/>
    </location>
</feature>
<sequence length="643" mass="72425">MAIRVFLLAGFGLVCYMYVIMLTLTTVASHPDCDTEDLANLEGAHRCQCILRNLHQSLERWSVLPGLGWDNLRNLEQRRVVTFTFNQCRTTDDGRFLLPDGFIVVSIKSSEILKDAGIIDHWKYWKSLGAQSINLDVSFGFPKFLEVSGKYSSDFLDVKETQLRERVITVMAMIKYWRYVVQLQQDVNLDPAFRNRLLDIAAAHEMNDTDQARFLSQQLVRDYGTHVITKIDVGAALVQIDQLREEWVRSQRNKSSEIKASAKLSLLKVLNWDSSLSSMTQQQRAAIDDYRSHRVSSYLSTMGGPPFRPANFTPEQWSRDVERNMVALDRWGQPLHFLVTRRALPELPIDTLNKVADSVREAEVAYYAFNYVPGCTEKGSPNFNPAANADDGSCQSPTSNLTFGGVYQTCTGAHQLCSTYRQNNPKTGGYSCPDRYQEVKLGEGSLVSSYVERECTSCGFLWLSTCCKDQTRHLYATYQMFWCTTLDPVPANTGYMFGGHYTSETVNPVTRSRACPPEFTSIPLGYGMDLHICVTDDYERGAEHAVPFAGFISCSAGNPLALTGNTANDQFENGNVADWPHLCPPGYSKHIATMDRSCEIQYCAQIDISLEQGLPSVNRPPFMQKPPLSGPPEEDYVFDPRQR</sequence>
<dbReference type="PROSITE" id="PS51412">
    <property type="entry name" value="MACPF_2"/>
    <property type="match status" value="1"/>
</dbReference>
<dbReference type="SMART" id="SM00457">
    <property type="entry name" value="MACPF"/>
    <property type="match status" value="1"/>
</dbReference>
<dbReference type="GO" id="GO:0030670">
    <property type="term" value="C:phagocytic vesicle membrane"/>
    <property type="evidence" value="ECO:0007669"/>
    <property type="project" value="UniProtKB-SubCell"/>
</dbReference>
<keyword evidence="2" id="KW-0812">Transmembrane</keyword>
<dbReference type="InterPro" id="IPR020864">
    <property type="entry name" value="MACPF"/>
</dbReference>
<name>A0ABD0JB58_9CAEN</name>
<organism evidence="4 5">
    <name type="scientific">Batillaria attramentaria</name>
    <dbReference type="NCBI Taxonomy" id="370345"/>
    <lineage>
        <taxon>Eukaryota</taxon>
        <taxon>Metazoa</taxon>
        <taxon>Spiralia</taxon>
        <taxon>Lophotrochozoa</taxon>
        <taxon>Mollusca</taxon>
        <taxon>Gastropoda</taxon>
        <taxon>Caenogastropoda</taxon>
        <taxon>Sorbeoconcha</taxon>
        <taxon>Cerithioidea</taxon>
        <taxon>Batillariidae</taxon>
        <taxon>Batillaria</taxon>
    </lineage>
</organism>
<comment type="caution">
    <text evidence="4">The sequence shown here is derived from an EMBL/GenBank/DDBJ whole genome shotgun (WGS) entry which is preliminary data.</text>
</comment>
<feature type="domain" description="MACPF" evidence="3">
    <location>
        <begin position="37"/>
        <end position="370"/>
    </location>
</feature>
<feature type="non-terminal residue" evidence="4">
    <location>
        <position position="643"/>
    </location>
</feature>